<feature type="domain" description="THIF-type NAD/FAD binding fold" evidence="3">
    <location>
        <begin position="2"/>
        <end position="263"/>
    </location>
</feature>
<name>A0A914D562_9BILA</name>
<dbReference type="SUPFAM" id="SSF69572">
    <property type="entry name" value="Activating enzymes of the ubiquitin-like proteins"/>
    <property type="match status" value="1"/>
</dbReference>
<evidence type="ECO:0000256" key="2">
    <source>
        <dbReference type="SAM" id="MobiDB-lite"/>
    </source>
</evidence>
<evidence type="ECO:0000256" key="1">
    <source>
        <dbReference type="ARBA" id="ARBA00005673"/>
    </source>
</evidence>
<organism evidence="4 5">
    <name type="scientific">Acrobeloides nanus</name>
    <dbReference type="NCBI Taxonomy" id="290746"/>
    <lineage>
        <taxon>Eukaryota</taxon>
        <taxon>Metazoa</taxon>
        <taxon>Ecdysozoa</taxon>
        <taxon>Nematoda</taxon>
        <taxon>Chromadorea</taxon>
        <taxon>Rhabditida</taxon>
        <taxon>Tylenchina</taxon>
        <taxon>Cephalobomorpha</taxon>
        <taxon>Cephaloboidea</taxon>
        <taxon>Cephalobidae</taxon>
        <taxon>Acrobeloides</taxon>
    </lineage>
</organism>
<dbReference type="InterPro" id="IPR000594">
    <property type="entry name" value="ThiF_NAD_FAD-bd"/>
</dbReference>
<comment type="similarity">
    <text evidence="1">Belongs to the ubiquitin-activating E1 family.</text>
</comment>
<feature type="region of interest" description="Disordered" evidence="2">
    <location>
        <begin position="123"/>
        <end position="142"/>
    </location>
</feature>
<dbReference type="GO" id="GO:0005737">
    <property type="term" value="C:cytoplasm"/>
    <property type="evidence" value="ECO:0007669"/>
    <property type="project" value="TreeGrafter"/>
</dbReference>
<protein>
    <submittedName>
        <fullName evidence="5">THIF-type NAD/FAD binding fold domain-containing protein</fullName>
    </submittedName>
</protein>
<keyword evidence="4" id="KW-1185">Reference proteome</keyword>
<sequence>MDDKTVTEHEQANQFLLAPDSTGQNRALASEKRTRDLNPMVELKIITSTVDEQPEEFFKEYDLVILIDQKYDMINKVNKICRKEGIRFQSGGVFGWNGYAFFDFNNHIFLLPKPKPVTIAETLDDDTSRPSPKKMKSQSSVEAVTLEDEEDQKIKKEVPFSSFEAAFNVEWRSKKYLRRAKRAIPSSYFPIRALLRLKNTNDEISDEKFIDAWKKEIENANQDESIQVIQPQELTFFSEPQLSPVCAILGGIIGQEGIKNVFLYSALDTTGIMCKFPPDQ</sequence>
<dbReference type="GO" id="GO:0016925">
    <property type="term" value="P:protein sumoylation"/>
    <property type="evidence" value="ECO:0007669"/>
    <property type="project" value="TreeGrafter"/>
</dbReference>
<dbReference type="PANTHER" id="PTHR10953">
    <property type="entry name" value="UBIQUITIN-ACTIVATING ENZYME E1"/>
    <property type="match status" value="1"/>
</dbReference>
<evidence type="ECO:0000313" key="5">
    <source>
        <dbReference type="WBParaSite" id="ACRNAN_scaffold193.g13120.t1"/>
    </source>
</evidence>
<accession>A0A914D562</accession>
<dbReference type="GO" id="GO:0019948">
    <property type="term" value="F:SUMO activating enzyme activity"/>
    <property type="evidence" value="ECO:0007669"/>
    <property type="project" value="TreeGrafter"/>
</dbReference>
<dbReference type="AlphaFoldDB" id="A0A914D562"/>
<dbReference type="GO" id="GO:0031510">
    <property type="term" value="C:SUMO activating enzyme complex"/>
    <property type="evidence" value="ECO:0007669"/>
    <property type="project" value="TreeGrafter"/>
</dbReference>
<dbReference type="Proteomes" id="UP000887540">
    <property type="component" value="Unplaced"/>
</dbReference>
<dbReference type="Gene3D" id="3.40.50.720">
    <property type="entry name" value="NAD(P)-binding Rossmann-like Domain"/>
    <property type="match status" value="1"/>
</dbReference>
<reference evidence="5" key="1">
    <citation type="submission" date="2022-11" db="UniProtKB">
        <authorList>
            <consortium name="WormBaseParasite"/>
        </authorList>
    </citation>
    <scope>IDENTIFICATION</scope>
</reference>
<evidence type="ECO:0000313" key="4">
    <source>
        <dbReference type="Proteomes" id="UP000887540"/>
    </source>
</evidence>
<dbReference type="WBParaSite" id="ACRNAN_scaffold193.g13120.t1">
    <property type="protein sequence ID" value="ACRNAN_scaffold193.g13120.t1"/>
    <property type="gene ID" value="ACRNAN_scaffold193.g13120"/>
</dbReference>
<dbReference type="Pfam" id="PF00899">
    <property type="entry name" value="ThiF"/>
    <property type="match status" value="1"/>
</dbReference>
<dbReference type="InterPro" id="IPR035985">
    <property type="entry name" value="Ubiquitin-activating_enz"/>
</dbReference>
<dbReference type="PANTHER" id="PTHR10953:SF162">
    <property type="entry name" value="SUMO-ACTIVATING ENZYME SUBUNIT 1"/>
    <property type="match status" value="1"/>
</dbReference>
<evidence type="ECO:0000259" key="3">
    <source>
        <dbReference type="Pfam" id="PF00899"/>
    </source>
</evidence>
<proteinExistence type="inferred from homology"/>
<dbReference type="InterPro" id="IPR045886">
    <property type="entry name" value="ThiF/MoeB/HesA"/>
</dbReference>